<sequence length="78" mass="9060">MTLTQNITLNPKITYLRQQLTSLVSLLYFRTAGMAKRHLSNAFANFTHTCTQHTRKNAKPLFTQHKEHRRPAGKTNHK</sequence>
<evidence type="ECO:0000313" key="3">
    <source>
        <dbReference type="Proteomes" id="UP000752696"/>
    </source>
</evidence>
<feature type="non-terminal residue" evidence="2">
    <location>
        <position position="78"/>
    </location>
</feature>
<protein>
    <submittedName>
        <fullName evidence="2">Uncharacterized protein</fullName>
    </submittedName>
</protein>
<dbReference type="EMBL" id="CAJDYZ010005169">
    <property type="protein sequence ID" value="CAD1472273.1"/>
    <property type="molecule type" value="Genomic_DNA"/>
</dbReference>
<organism evidence="2 3">
    <name type="scientific">Heterotrigona itama</name>
    <dbReference type="NCBI Taxonomy" id="395501"/>
    <lineage>
        <taxon>Eukaryota</taxon>
        <taxon>Metazoa</taxon>
        <taxon>Ecdysozoa</taxon>
        <taxon>Arthropoda</taxon>
        <taxon>Hexapoda</taxon>
        <taxon>Insecta</taxon>
        <taxon>Pterygota</taxon>
        <taxon>Neoptera</taxon>
        <taxon>Endopterygota</taxon>
        <taxon>Hymenoptera</taxon>
        <taxon>Apocrita</taxon>
        <taxon>Aculeata</taxon>
        <taxon>Apoidea</taxon>
        <taxon>Anthophila</taxon>
        <taxon>Apidae</taxon>
        <taxon>Heterotrigona</taxon>
    </lineage>
</organism>
<keyword evidence="3" id="KW-1185">Reference proteome</keyword>
<feature type="compositionally biased region" description="Basic residues" evidence="1">
    <location>
        <begin position="66"/>
        <end position="78"/>
    </location>
</feature>
<reference evidence="2" key="1">
    <citation type="submission" date="2020-07" db="EMBL/GenBank/DDBJ databases">
        <authorList>
            <person name="Nazaruddin N."/>
        </authorList>
    </citation>
    <scope>NUCLEOTIDE SEQUENCE</scope>
</reference>
<evidence type="ECO:0000256" key="1">
    <source>
        <dbReference type="SAM" id="MobiDB-lite"/>
    </source>
</evidence>
<dbReference type="Proteomes" id="UP000752696">
    <property type="component" value="Unassembled WGS sequence"/>
</dbReference>
<comment type="caution">
    <text evidence="2">The sequence shown here is derived from an EMBL/GenBank/DDBJ whole genome shotgun (WGS) entry which is preliminary data.</text>
</comment>
<gene>
    <name evidence="2" type="ORF">MHI_LOCUS284637</name>
</gene>
<evidence type="ECO:0000313" key="2">
    <source>
        <dbReference type="EMBL" id="CAD1472273.1"/>
    </source>
</evidence>
<proteinExistence type="predicted"/>
<dbReference type="AlphaFoldDB" id="A0A6V7H0U7"/>
<accession>A0A6V7H0U7</accession>
<name>A0A6V7H0U7_9HYME</name>
<dbReference type="OrthoDB" id="5950413at2759"/>
<feature type="region of interest" description="Disordered" evidence="1">
    <location>
        <begin position="54"/>
        <end position="78"/>
    </location>
</feature>